<evidence type="ECO:0000313" key="1">
    <source>
        <dbReference type="EMBL" id="OIQ63142.1"/>
    </source>
</evidence>
<reference evidence="1" key="1">
    <citation type="submission" date="2016-10" db="EMBL/GenBank/DDBJ databases">
        <title>Sequence of Gallionella enrichment culture.</title>
        <authorList>
            <person name="Poehlein A."/>
            <person name="Muehling M."/>
            <person name="Daniel R."/>
        </authorList>
    </citation>
    <scope>NUCLEOTIDE SEQUENCE</scope>
</reference>
<name>A0A1J5NWM7_9ZZZZ</name>
<gene>
    <name evidence="1" type="ORF">GALL_553190</name>
</gene>
<organism evidence="1">
    <name type="scientific">mine drainage metagenome</name>
    <dbReference type="NCBI Taxonomy" id="410659"/>
    <lineage>
        <taxon>unclassified sequences</taxon>
        <taxon>metagenomes</taxon>
        <taxon>ecological metagenomes</taxon>
    </lineage>
</organism>
<proteinExistence type="predicted"/>
<protein>
    <submittedName>
        <fullName evidence="1">Uncharacterized protein</fullName>
    </submittedName>
</protein>
<dbReference type="AlphaFoldDB" id="A0A1J5NWM7"/>
<comment type="caution">
    <text evidence="1">The sequence shown here is derived from an EMBL/GenBank/DDBJ whole genome shotgun (WGS) entry which is preliminary data.</text>
</comment>
<sequence>MGECAQQRVTAGMAETVVDDFQAIQVDQKQDFLLRIIGAFRTRKILFEEQVKGMTVGDAG</sequence>
<accession>A0A1J5NWM7</accession>
<dbReference type="EMBL" id="MLJW01009269">
    <property type="protein sequence ID" value="OIQ63142.1"/>
    <property type="molecule type" value="Genomic_DNA"/>
</dbReference>